<name>A0A395STA8_FUSSP</name>
<sequence>MNSHRGTTSPPHKTSSNLTTKDDKSVVDKGQASPLLAWQNQTKRDDPWSGFTVVSSETPQARSQDSPTKDESDAWSTQAEVGSDEEK</sequence>
<reference evidence="2 3" key="1">
    <citation type="journal article" date="2018" name="PLoS Pathog.">
        <title>Evolution of structural diversity of trichothecenes, a family of toxins produced by plant pathogenic and entomopathogenic fungi.</title>
        <authorList>
            <person name="Proctor R.H."/>
            <person name="McCormick S.P."/>
            <person name="Kim H.S."/>
            <person name="Cardoza R.E."/>
            <person name="Stanley A.M."/>
            <person name="Lindo L."/>
            <person name="Kelly A."/>
            <person name="Brown D.W."/>
            <person name="Lee T."/>
            <person name="Vaughan M.M."/>
            <person name="Alexander N.J."/>
            <person name="Busman M."/>
            <person name="Gutierrez S."/>
        </authorList>
    </citation>
    <scope>NUCLEOTIDE SEQUENCE [LARGE SCALE GENOMIC DNA]</scope>
    <source>
        <strain evidence="2 3">NRRL 3299</strain>
    </source>
</reference>
<feature type="region of interest" description="Disordered" evidence="1">
    <location>
        <begin position="1"/>
        <end position="87"/>
    </location>
</feature>
<evidence type="ECO:0000313" key="2">
    <source>
        <dbReference type="EMBL" id="RGP75724.1"/>
    </source>
</evidence>
<keyword evidence="3" id="KW-1185">Reference proteome</keyword>
<comment type="caution">
    <text evidence="2">The sequence shown here is derived from an EMBL/GenBank/DDBJ whole genome shotgun (WGS) entry which is preliminary data.</text>
</comment>
<feature type="compositionally biased region" description="Polar residues" evidence="1">
    <location>
        <begin position="1"/>
        <end position="19"/>
    </location>
</feature>
<proteinExistence type="predicted"/>
<accession>A0A395STA8</accession>
<dbReference type="AlphaFoldDB" id="A0A395STA8"/>
<evidence type="ECO:0000256" key="1">
    <source>
        <dbReference type="SAM" id="MobiDB-lite"/>
    </source>
</evidence>
<feature type="compositionally biased region" description="Polar residues" evidence="1">
    <location>
        <begin position="52"/>
        <end position="66"/>
    </location>
</feature>
<evidence type="ECO:0000313" key="3">
    <source>
        <dbReference type="Proteomes" id="UP000266152"/>
    </source>
</evidence>
<dbReference type="Proteomes" id="UP000266152">
    <property type="component" value="Unassembled WGS sequence"/>
</dbReference>
<gene>
    <name evidence="2" type="ORF">FSPOR_522</name>
</gene>
<organism evidence="2 3">
    <name type="scientific">Fusarium sporotrichioides</name>
    <dbReference type="NCBI Taxonomy" id="5514"/>
    <lineage>
        <taxon>Eukaryota</taxon>
        <taxon>Fungi</taxon>
        <taxon>Dikarya</taxon>
        <taxon>Ascomycota</taxon>
        <taxon>Pezizomycotina</taxon>
        <taxon>Sordariomycetes</taxon>
        <taxon>Hypocreomycetidae</taxon>
        <taxon>Hypocreales</taxon>
        <taxon>Nectriaceae</taxon>
        <taxon>Fusarium</taxon>
    </lineage>
</organism>
<dbReference type="EMBL" id="PXOF01000013">
    <property type="protein sequence ID" value="RGP75724.1"/>
    <property type="molecule type" value="Genomic_DNA"/>
</dbReference>
<protein>
    <submittedName>
        <fullName evidence="2">Uncharacterized protein</fullName>
    </submittedName>
</protein>